<dbReference type="CDD" id="cd05466">
    <property type="entry name" value="PBP2_LTTR_substrate"/>
    <property type="match status" value="1"/>
</dbReference>
<name>A0A1Q8Q4G1_9BACI</name>
<keyword evidence="3" id="KW-0238">DNA-binding</keyword>
<evidence type="ECO:0000313" key="6">
    <source>
        <dbReference type="EMBL" id="OLN22243.1"/>
    </source>
</evidence>
<protein>
    <recommendedName>
        <fullName evidence="5">HTH lysR-type domain-containing protein</fullName>
    </recommendedName>
</protein>
<dbReference type="PANTHER" id="PTHR30126">
    <property type="entry name" value="HTH-TYPE TRANSCRIPTIONAL REGULATOR"/>
    <property type="match status" value="1"/>
</dbReference>
<dbReference type="InterPro" id="IPR036388">
    <property type="entry name" value="WH-like_DNA-bd_sf"/>
</dbReference>
<dbReference type="PROSITE" id="PS50931">
    <property type="entry name" value="HTH_LYSR"/>
    <property type="match status" value="1"/>
</dbReference>
<proteinExistence type="inferred from homology"/>
<evidence type="ECO:0000256" key="4">
    <source>
        <dbReference type="ARBA" id="ARBA00023163"/>
    </source>
</evidence>
<evidence type="ECO:0000313" key="7">
    <source>
        <dbReference type="Proteomes" id="UP000185568"/>
    </source>
</evidence>
<dbReference type="SUPFAM" id="SSF46785">
    <property type="entry name" value="Winged helix' DNA-binding domain"/>
    <property type="match status" value="1"/>
</dbReference>
<accession>A0A1Q8Q4G1</accession>
<dbReference type="InterPro" id="IPR005119">
    <property type="entry name" value="LysR_subst-bd"/>
</dbReference>
<evidence type="ECO:0000259" key="5">
    <source>
        <dbReference type="PROSITE" id="PS50931"/>
    </source>
</evidence>
<dbReference type="InterPro" id="IPR036390">
    <property type="entry name" value="WH_DNA-bd_sf"/>
</dbReference>
<dbReference type="InterPro" id="IPR000847">
    <property type="entry name" value="LysR_HTH_N"/>
</dbReference>
<comment type="similarity">
    <text evidence="1">Belongs to the LysR transcriptional regulatory family.</text>
</comment>
<dbReference type="AlphaFoldDB" id="A0A1Q8Q4G1"/>
<dbReference type="Gene3D" id="3.40.190.290">
    <property type="match status" value="1"/>
</dbReference>
<dbReference type="RefSeq" id="WP_075398753.1">
    <property type="nucleotide sequence ID" value="NZ_MSDU01000022.1"/>
</dbReference>
<dbReference type="SUPFAM" id="SSF53850">
    <property type="entry name" value="Periplasmic binding protein-like II"/>
    <property type="match status" value="1"/>
</dbReference>
<dbReference type="GO" id="GO:0003700">
    <property type="term" value="F:DNA-binding transcription factor activity"/>
    <property type="evidence" value="ECO:0007669"/>
    <property type="project" value="InterPro"/>
</dbReference>
<dbReference type="Pfam" id="PF00126">
    <property type="entry name" value="HTH_1"/>
    <property type="match status" value="1"/>
</dbReference>
<dbReference type="Pfam" id="PF03466">
    <property type="entry name" value="LysR_substrate"/>
    <property type="match status" value="1"/>
</dbReference>
<keyword evidence="2" id="KW-0805">Transcription regulation</keyword>
<dbReference type="PRINTS" id="PR00039">
    <property type="entry name" value="HTHLYSR"/>
</dbReference>
<dbReference type="Proteomes" id="UP000185568">
    <property type="component" value="Unassembled WGS sequence"/>
</dbReference>
<evidence type="ECO:0000256" key="2">
    <source>
        <dbReference type="ARBA" id="ARBA00023015"/>
    </source>
</evidence>
<dbReference type="PANTHER" id="PTHR30126:SF40">
    <property type="entry name" value="HTH-TYPE TRANSCRIPTIONAL REGULATOR GLTR"/>
    <property type="match status" value="1"/>
</dbReference>
<reference evidence="6 7" key="1">
    <citation type="submission" date="2016-12" db="EMBL/GenBank/DDBJ databases">
        <title>Domibacillus antri genome sequencing.</title>
        <authorList>
            <person name="Verma A."/>
            <person name="Krishnamurthi S."/>
        </authorList>
    </citation>
    <scope>NUCLEOTIDE SEQUENCE [LARGE SCALE GENOMIC DNA]</scope>
    <source>
        <strain evidence="6 7">XD80</strain>
    </source>
</reference>
<sequence>MDLKNVHTFVTIAREMSFAQASHILHLSQPTVTARIQTLEQELGKSLFVRSKRAIKLTKEGEAFLPYALKLLEIESVVKEKLSSLNETLEGKVTIGATALWSVYILPAILGSILKHYPGIELKMMTGNSVQITEMLMQDQIDIGLVSTKVKKQEVKQYQLSSCELSVVCSPEHSFADREVEMDELLKAPMVTYQQRSDAWTQIRKIYAEWNAAPNVAMELNQIEAAKQMVSYSPFICILPTISIEEEINKGLLKKVEVKNLPPIIENLSMISLERKESYQVVSLIMDLLRGKIGKQQYL</sequence>
<dbReference type="GO" id="GO:0000976">
    <property type="term" value="F:transcription cis-regulatory region binding"/>
    <property type="evidence" value="ECO:0007669"/>
    <property type="project" value="TreeGrafter"/>
</dbReference>
<organism evidence="6 7">
    <name type="scientific">Domibacillus antri</name>
    <dbReference type="NCBI Taxonomy" id="1714264"/>
    <lineage>
        <taxon>Bacteria</taxon>
        <taxon>Bacillati</taxon>
        <taxon>Bacillota</taxon>
        <taxon>Bacilli</taxon>
        <taxon>Bacillales</taxon>
        <taxon>Bacillaceae</taxon>
        <taxon>Domibacillus</taxon>
    </lineage>
</organism>
<feature type="domain" description="HTH lysR-type" evidence="5">
    <location>
        <begin position="1"/>
        <end position="58"/>
    </location>
</feature>
<dbReference type="FunFam" id="1.10.10.10:FF:000001">
    <property type="entry name" value="LysR family transcriptional regulator"/>
    <property type="match status" value="1"/>
</dbReference>
<evidence type="ECO:0000256" key="3">
    <source>
        <dbReference type="ARBA" id="ARBA00023125"/>
    </source>
</evidence>
<keyword evidence="4" id="KW-0804">Transcription</keyword>
<dbReference type="Gene3D" id="1.10.10.10">
    <property type="entry name" value="Winged helix-like DNA-binding domain superfamily/Winged helix DNA-binding domain"/>
    <property type="match status" value="1"/>
</dbReference>
<dbReference type="STRING" id="1714264.BTO30_10875"/>
<gene>
    <name evidence="6" type="ORF">BTO30_10875</name>
</gene>
<dbReference type="EMBL" id="MSDU01000022">
    <property type="protein sequence ID" value="OLN22243.1"/>
    <property type="molecule type" value="Genomic_DNA"/>
</dbReference>
<keyword evidence="7" id="KW-1185">Reference proteome</keyword>
<comment type="caution">
    <text evidence="6">The sequence shown here is derived from an EMBL/GenBank/DDBJ whole genome shotgun (WGS) entry which is preliminary data.</text>
</comment>
<dbReference type="OrthoDB" id="9785745at2"/>
<evidence type="ECO:0000256" key="1">
    <source>
        <dbReference type="ARBA" id="ARBA00009437"/>
    </source>
</evidence>